<evidence type="ECO:0000313" key="2">
    <source>
        <dbReference type="EMBL" id="KIK64117.1"/>
    </source>
</evidence>
<accession>A0A0D0CWD2</accession>
<keyword evidence="1" id="KW-0812">Transmembrane</keyword>
<dbReference type="AlphaFoldDB" id="A0A0D0CWD2"/>
<feature type="transmembrane region" description="Helical" evidence="1">
    <location>
        <begin position="12"/>
        <end position="36"/>
    </location>
</feature>
<organism evidence="2 3">
    <name type="scientific">Collybiopsis luxurians FD-317 M1</name>
    <dbReference type="NCBI Taxonomy" id="944289"/>
    <lineage>
        <taxon>Eukaryota</taxon>
        <taxon>Fungi</taxon>
        <taxon>Dikarya</taxon>
        <taxon>Basidiomycota</taxon>
        <taxon>Agaricomycotina</taxon>
        <taxon>Agaricomycetes</taxon>
        <taxon>Agaricomycetidae</taxon>
        <taxon>Agaricales</taxon>
        <taxon>Marasmiineae</taxon>
        <taxon>Omphalotaceae</taxon>
        <taxon>Collybiopsis</taxon>
        <taxon>Collybiopsis luxurians</taxon>
    </lineage>
</organism>
<evidence type="ECO:0000313" key="3">
    <source>
        <dbReference type="Proteomes" id="UP000053593"/>
    </source>
</evidence>
<evidence type="ECO:0000256" key="1">
    <source>
        <dbReference type="SAM" id="Phobius"/>
    </source>
</evidence>
<keyword evidence="1" id="KW-0472">Membrane</keyword>
<reference evidence="2 3" key="1">
    <citation type="submission" date="2014-04" db="EMBL/GenBank/DDBJ databases">
        <title>Evolutionary Origins and Diversification of the Mycorrhizal Mutualists.</title>
        <authorList>
            <consortium name="DOE Joint Genome Institute"/>
            <consortium name="Mycorrhizal Genomics Consortium"/>
            <person name="Kohler A."/>
            <person name="Kuo A."/>
            <person name="Nagy L.G."/>
            <person name="Floudas D."/>
            <person name="Copeland A."/>
            <person name="Barry K.W."/>
            <person name="Cichocki N."/>
            <person name="Veneault-Fourrey C."/>
            <person name="LaButti K."/>
            <person name="Lindquist E.A."/>
            <person name="Lipzen A."/>
            <person name="Lundell T."/>
            <person name="Morin E."/>
            <person name="Murat C."/>
            <person name="Riley R."/>
            <person name="Ohm R."/>
            <person name="Sun H."/>
            <person name="Tunlid A."/>
            <person name="Henrissat B."/>
            <person name="Grigoriev I.V."/>
            <person name="Hibbett D.S."/>
            <person name="Martin F."/>
        </authorList>
    </citation>
    <scope>NUCLEOTIDE SEQUENCE [LARGE SCALE GENOMIC DNA]</scope>
    <source>
        <strain evidence="2 3">FD-317 M1</strain>
    </source>
</reference>
<protein>
    <submittedName>
        <fullName evidence="2">Uncharacterized protein</fullName>
    </submittedName>
</protein>
<keyword evidence="3" id="KW-1185">Reference proteome</keyword>
<dbReference type="EMBL" id="KN834762">
    <property type="protein sequence ID" value="KIK64117.1"/>
    <property type="molecule type" value="Genomic_DNA"/>
</dbReference>
<keyword evidence="1" id="KW-1133">Transmembrane helix</keyword>
<proteinExistence type="predicted"/>
<dbReference type="OrthoDB" id="3032239at2759"/>
<sequence>MSIPTIYSLAPLITVIVECVLYGAYVVIFGLAIWIMPQKFDVPSVKKFLFPIIIALFVLTTINIAYDLVLEVYAILYAISSPKEKAWIIAGQIINQIAFLISDILGDIVLVHVSCSILEVV</sequence>
<dbReference type="HOGENOM" id="CLU_2038331_0_0_1"/>
<gene>
    <name evidence="2" type="ORF">GYMLUDRAFT_241324</name>
</gene>
<dbReference type="Proteomes" id="UP000053593">
    <property type="component" value="Unassembled WGS sequence"/>
</dbReference>
<feature type="transmembrane region" description="Helical" evidence="1">
    <location>
        <begin position="48"/>
        <end position="66"/>
    </location>
</feature>
<name>A0A0D0CWD2_9AGAR</name>